<dbReference type="AlphaFoldDB" id="A0A0G1F5W2"/>
<keyword evidence="11" id="KW-0812">Transmembrane</keyword>
<evidence type="ECO:0000256" key="4">
    <source>
        <dbReference type="ARBA" id="ARBA00022679"/>
    </source>
</evidence>
<protein>
    <recommendedName>
        <fullName evidence="10">UDP-N-acetylglucosamine--N-acetylmuramyl-(pentapeptide) pyrophosphoryl-undecaprenol N-acetylglucosamine transferase</fullName>
        <ecNumber evidence="10">2.4.1.227</ecNumber>
    </recommendedName>
    <alternativeName>
        <fullName evidence="10">Undecaprenyl-PP-MurNAc-pentapeptide-UDPGlcNAc GlcNAc transferase</fullName>
    </alternativeName>
</protein>
<evidence type="ECO:0000259" key="13">
    <source>
        <dbReference type="Pfam" id="PF04101"/>
    </source>
</evidence>
<dbReference type="Pfam" id="PF03033">
    <property type="entry name" value="Glyco_transf_28"/>
    <property type="match status" value="1"/>
</dbReference>
<comment type="similarity">
    <text evidence="10">Belongs to the glycosyltransferase 28 family. MurG subfamily.</text>
</comment>
<feature type="binding site" evidence="10">
    <location>
        <begin position="12"/>
        <end position="14"/>
    </location>
    <ligand>
        <name>UDP-N-acetyl-alpha-D-glucosamine</name>
        <dbReference type="ChEBI" id="CHEBI:57705"/>
    </ligand>
</feature>
<name>A0A0G1F5W2_9BACT</name>
<feature type="transmembrane region" description="Helical" evidence="11">
    <location>
        <begin position="100"/>
        <end position="120"/>
    </location>
</feature>
<dbReference type="Gene3D" id="3.40.50.2000">
    <property type="entry name" value="Glycogen Phosphorylase B"/>
    <property type="match status" value="2"/>
</dbReference>
<keyword evidence="11" id="KW-1133">Transmembrane helix</keyword>
<dbReference type="GO" id="GO:0008360">
    <property type="term" value="P:regulation of cell shape"/>
    <property type="evidence" value="ECO:0007669"/>
    <property type="project" value="UniProtKB-KW"/>
</dbReference>
<dbReference type="HAMAP" id="MF_00033">
    <property type="entry name" value="MurG"/>
    <property type="match status" value="1"/>
</dbReference>
<sequence length="374" mass="42508">MLNKLNKRIVFTGGHHNSALAVAMELKKKGCEVFWLGHKYSMWGDNSPAAEYREVTATGIQFFELKAGKLYRTYNPLKLLRIFWGFIEAFKCLRLTRPDIIVSFGGYLAVPVVIVGWFLGIPAITHEQTSVSGLSNQLIGRFARVVLLTYDTSKSYFPQGKVKVIGLPLPESFFRYLKVHEVKKKRSNKAIFITGGKQGSHVINKKIMPVIGKLVRKYEVIHQTGSSTLFRDFAAAGSIRDEMNVSLRSRYKVVDYLSGDDNWKAWFHADLIVSRSGAHTVYQLGVTGKPALLIPIPWVVNNEQHRNAQILKQIGSVEILAERDLTPERLLDKIQLMMGNLEFYEKNAFSHRYDFPLNAKEKMVDEIVQIISED</sequence>
<keyword evidence="9 10" id="KW-0961">Cell wall biogenesis/degradation</keyword>
<comment type="subcellular location">
    <subcellularLocation>
        <location evidence="10">Cell membrane</location>
        <topology evidence="10">Peripheral membrane protein</topology>
        <orientation evidence="10">Cytoplasmic side</orientation>
    </subcellularLocation>
</comment>
<dbReference type="GO" id="GO:0009252">
    <property type="term" value="P:peptidoglycan biosynthetic process"/>
    <property type="evidence" value="ECO:0007669"/>
    <property type="project" value="UniProtKB-UniRule"/>
</dbReference>
<dbReference type="GO" id="GO:0071555">
    <property type="term" value="P:cell wall organization"/>
    <property type="evidence" value="ECO:0007669"/>
    <property type="project" value="UniProtKB-KW"/>
</dbReference>
<keyword evidence="8 10" id="KW-0131">Cell cycle</keyword>
<keyword evidence="7 10" id="KW-0472">Membrane</keyword>
<keyword evidence="4 10" id="KW-0808">Transferase</keyword>
<dbReference type="GO" id="GO:0005886">
    <property type="term" value="C:plasma membrane"/>
    <property type="evidence" value="ECO:0007669"/>
    <property type="project" value="UniProtKB-SubCell"/>
</dbReference>
<keyword evidence="1 10" id="KW-1003">Cell membrane</keyword>
<comment type="function">
    <text evidence="10">Cell wall formation. Catalyzes the transfer of a GlcNAc subunit on undecaprenyl-pyrophosphoryl-MurNAc-pentapeptide (lipid intermediate I) to form undecaprenyl-pyrophosphoryl-MurNAc-(pentapeptide)GlcNAc (lipid intermediate II).</text>
</comment>
<evidence type="ECO:0000256" key="6">
    <source>
        <dbReference type="ARBA" id="ARBA00022984"/>
    </source>
</evidence>
<evidence type="ECO:0000256" key="8">
    <source>
        <dbReference type="ARBA" id="ARBA00023306"/>
    </source>
</evidence>
<dbReference type="GO" id="GO:0051991">
    <property type="term" value="F:UDP-N-acetyl-D-glucosamine:N-acetylmuramoyl-L-alanyl-D-glutamyl-meso-2,6-diaminopimelyl-D-alanyl-D-alanine-diphosphoundecaprenol 4-beta-N-acetylglucosaminlytransferase activity"/>
    <property type="evidence" value="ECO:0007669"/>
    <property type="project" value="RHEA"/>
</dbReference>
<evidence type="ECO:0000256" key="9">
    <source>
        <dbReference type="ARBA" id="ARBA00023316"/>
    </source>
</evidence>
<accession>A0A0G1F5W2</accession>
<evidence type="ECO:0000256" key="5">
    <source>
        <dbReference type="ARBA" id="ARBA00022960"/>
    </source>
</evidence>
<dbReference type="UniPathway" id="UPA00219"/>
<keyword evidence="2 10" id="KW-0132">Cell division</keyword>
<evidence type="ECO:0000259" key="12">
    <source>
        <dbReference type="Pfam" id="PF03033"/>
    </source>
</evidence>
<keyword evidence="5 10" id="KW-0133">Cell shape</keyword>
<dbReference type="InterPro" id="IPR006009">
    <property type="entry name" value="GlcNAc_MurG"/>
</dbReference>
<proteinExistence type="inferred from homology"/>
<dbReference type="CDD" id="cd03785">
    <property type="entry name" value="GT28_MurG"/>
    <property type="match status" value="1"/>
</dbReference>
<evidence type="ECO:0000313" key="14">
    <source>
        <dbReference type="EMBL" id="KKS90576.1"/>
    </source>
</evidence>
<evidence type="ECO:0000256" key="11">
    <source>
        <dbReference type="SAM" id="Phobius"/>
    </source>
</evidence>
<dbReference type="InterPro" id="IPR004276">
    <property type="entry name" value="GlycoTrans_28_N"/>
</dbReference>
<evidence type="ECO:0000313" key="15">
    <source>
        <dbReference type="Proteomes" id="UP000034669"/>
    </source>
</evidence>
<organism evidence="14 15">
    <name type="scientific">Candidatus Woesebacteria bacterium GW2011_GWA1_43_12</name>
    <dbReference type="NCBI Taxonomy" id="1618557"/>
    <lineage>
        <taxon>Bacteria</taxon>
        <taxon>Candidatus Woeseibacteriota</taxon>
    </lineage>
</organism>
<dbReference type="Proteomes" id="UP000034669">
    <property type="component" value="Unassembled WGS sequence"/>
</dbReference>
<reference evidence="14 15" key="1">
    <citation type="journal article" date="2015" name="Nature">
        <title>rRNA introns, odd ribosomes, and small enigmatic genomes across a large radiation of phyla.</title>
        <authorList>
            <person name="Brown C.T."/>
            <person name="Hug L.A."/>
            <person name="Thomas B.C."/>
            <person name="Sharon I."/>
            <person name="Castelle C.J."/>
            <person name="Singh A."/>
            <person name="Wilkins M.J."/>
            <person name="Williams K.H."/>
            <person name="Banfield J.F."/>
        </authorList>
    </citation>
    <scope>NUCLEOTIDE SEQUENCE [LARGE SCALE GENOMIC DNA]</scope>
</reference>
<dbReference type="EC" id="2.4.1.227" evidence="10"/>
<comment type="pathway">
    <text evidence="10">Cell wall biogenesis; peptidoglycan biosynthesis.</text>
</comment>
<evidence type="ECO:0000256" key="7">
    <source>
        <dbReference type="ARBA" id="ARBA00023136"/>
    </source>
</evidence>
<evidence type="ECO:0000256" key="10">
    <source>
        <dbReference type="HAMAP-Rule" id="MF_00033"/>
    </source>
</evidence>
<feature type="binding site" evidence="10">
    <location>
        <position position="304"/>
    </location>
    <ligand>
        <name>UDP-N-acetyl-alpha-D-glucosamine</name>
        <dbReference type="ChEBI" id="CHEBI:57705"/>
    </ligand>
</feature>
<feature type="domain" description="Glycosyl transferase family 28 C-terminal" evidence="13">
    <location>
        <begin position="191"/>
        <end position="347"/>
    </location>
</feature>
<dbReference type="SUPFAM" id="SSF53756">
    <property type="entry name" value="UDP-Glycosyltransferase/glycogen phosphorylase"/>
    <property type="match status" value="1"/>
</dbReference>
<keyword evidence="3 10" id="KW-0328">Glycosyltransferase</keyword>
<dbReference type="InterPro" id="IPR007235">
    <property type="entry name" value="Glyco_trans_28_C"/>
</dbReference>
<dbReference type="Pfam" id="PF04101">
    <property type="entry name" value="Glyco_tran_28_C"/>
    <property type="match status" value="1"/>
</dbReference>
<comment type="caution">
    <text evidence="10">Lacks conserved residue(s) required for the propagation of feature annotation.</text>
</comment>
<feature type="domain" description="Glycosyltransferase family 28 N-terminal" evidence="12">
    <location>
        <begin position="12"/>
        <end position="146"/>
    </location>
</feature>
<dbReference type="GO" id="GO:0005975">
    <property type="term" value="P:carbohydrate metabolic process"/>
    <property type="evidence" value="ECO:0007669"/>
    <property type="project" value="InterPro"/>
</dbReference>
<dbReference type="PANTHER" id="PTHR21015:SF22">
    <property type="entry name" value="GLYCOSYLTRANSFERASE"/>
    <property type="match status" value="1"/>
</dbReference>
<keyword evidence="6 10" id="KW-0573">Peptidoglycan synthesis</keyword>
<dbReference type="GO" id="GO:0050511">
    <property type="term" value="F:undecaprenyldiphospho-muramoylpentapeptide beta-N-acetylglucosaminyltransferase activity"/>
    <property type="evidence" value="ECO:0007669"/>
    <property type="project" value="UniProtKB-UniRule"/>
</dbReference>
<comment type="caution">
    <text evidence="14">The sequence shown here is derived from an EMBL/GenBank/DDBJ whole genome shotgun (WGS) entry which is preliminary data.</text>
</comment>
<gene>
    <name evidence="10" type="primary">murG</name>
    <name evidence="14" type="ORF">UV66_C0002G0053</name>
</gene>
<dbReference type="EMBL" id="LCFI01000002">
    <property type="protein sequence ID" value="KKS90576.1"/>
    <property type="molecule type" value="Genomic_DNA"/>
</dbReference>
<comment type="catalytic activity">
    <reaction evidence="10">
        <text>di-trans,octa-cis-undecaprenyl diphospho-N-acetyl-alpha-D-muramoyl-L-alanyl-D-glutamyl-meso-2,6-diaminopimeloyl-D-alanyl-D-alanine + UDP-N-acetyl-alpha-D-glucosamine = di-trans,octa-cis-undecaprenyl diphospho-[N-acetyl-alpha-D-glucosaminyl-(1-&gt;4)]-N-acetyl-alpha-D-muramoyl-L-alanyl-D-glutamyl-meso-2,6-diaminopimeloyl-D-alanyl-D-alanine + UDP + H(+)</text>
        <dbReference type="Rhea" id="RHEA:31227"/>
        <dbReference type="ChEBI" id="CHEBI:15378"/>
        <dbReference type="ChEBI" id="CHEBI:57705"/>
        <dbReference type="ChEBI" id="CHEBI:58223"/>
        <dbReference type="ChEBI" id="CHEBI:61387"/>
        <dbReference type="ChEBI" id="CHEBI:61388"/>
        <dbReference type="EC" id="2.4.1.227"/>
    </reaction>
</comment>
<evidence type="ECO:0000256" key="1">
    <source>
        <dbReference type="ARBA" id="ARBA00022475"/>
    </source>
</evidence>
<evidence type="ECO:0000256" key="3">
    <source>
        <dbReference type="ARBA" id="ARBA00022676"/>
    </source>
</evidence>
<evidence type="ECO:0000256" key="2">
    <source>
        <dbReference type="ARBA" id="ARBA00022618"/>
    </source>
</evidence>
<dbReference type="PANTHER" id="PTHR21015">
    <property type="entry name" value="UDP-N-ACETYLGLUCOSAMINE--N-ACETYLMURAMYL-(PENTAPEPTIDE) PYROPHOSPHORYL-UNDECAPRENOL N-ACETYLGLUCOSAMINE TRANSFERASE 1"/>
    <property type="match status" value="1"/>
</dbReference>
<dbReference type="GO" id="GO:0051301">
    <property type="term" value="P:cell division"/>
    <property type="evidence" value="ECO:0007669"/>
    <property type="project" value="UniProtKB-KW"/>
</dbReference>